<name>A0A158L0I3_9BURK</name>
<evidence type="ECO:0000313" key="2">
    <source>
        <dbReference type="EMBL" id="SAL86161.1"/>
    </source>
</evidence>
<proteinExistence type="predicted"/>
<feature type="transmembrane region" description="Helical" evidence="1">
    <location>
        <begin position="25"/>
        <end position="45"/>
    </location>
</feature>
<sequence length="54" mass="5544">MTSIFVGGALSSALASPLYEYGGWTLVAGVASAFPLVALIHYLVIGRPHAARIG</sequence>
<keyword evidence="1" id="KW-0812">Transmembrane</keyword>
<dbReference type="InterPro" id="IPR036259">
    <property type="entry name" value="MFS_trans_sf"/>
</dbReference>
<protein>
    <submittedName>
        <fullName evidence="2">Major facilitator transporter</fullName>
    </submittedName>
</protein>
<organism evidence="2 3">
    <name type="scientific">Caballeronia terrestris</name>
    <dbReference type="NCBI Taxonomy" id="1226301"/>
    <lineage>
        <taxon>Bacteria</taxon>
        <taxon>Pseudomonadati</taxon>
        <taxon>Pseudomonadota</taxon>
        <taxon>Betaproteobacteria</taxon>
        <taxon>Burkholderiales</taxon>
        <taxon>Burkholderiaceae</taxon>
        <taxon>Caballeronia</taxon>
    </lineage>
</organism>
<accession>A0A158L0I3</accession>
<comment type="caution">
    <text evidence="2">The sequence shown here is derived from an EMBL/GenBank/DDBJ whole genome shotgun (WGS) entry which is preliminary data.</text>
</comment>
<evidence type="ECO:0000256" key="1">
    <source>
        <dbReference type="SAM" id="Phobius"/>
    </source>
</evidence>
<gene>
    <name evidence="2" type="ORF">AWB67_07130</name>
</gene>
<keyword evidence="3" id="KW-1185">Reference proteome</keyword>
<keyword evidence="1" id="KW-0472">Membrane</keyword>
<dbReference type="AlphaFoldDB" id="A0A158L0I3"/>
<evidence type="ECO:0000313" key="3">
    <source>
        <dbReference type="Proteomes" id="UP000054925"/>
    </source>
</evidence>
<dbReference type="SUPFAM" id="SSF103473">
    <property type="entry name" value="MFS general substrate transporter"/>
    <property type="match status" value="1"/>
</dbReference>
<dbReference type="Proteomes" id="UP000054925">
    <property type="component" value="Unassembled WGS sequence"/>
</dbReference>
<reference evidence="2" key="1">
    <citation type="submission" date="2016-01" db="EMBL/GenBank/DDBJ databases">
        <authorList>
            <person name="Peeters C."/>
        </authorList>
    </citation>
    <scope>NUCLEOTIDE SEQUENCE [LARGE SCALE GENOMIC DNA]</scope>
    <source>
        <strain evidence="2">LMG 22937</strain>
    </source>
</reference>
<keyword evidence="1" id="KW-1133">Transmembrane helix</keyword>
<dbReference type="EMBL" id="FCOL02000220">
    <property type="protein sequence ID" value="SAL86161.1"/>
    <property type="molecule type" value="Genomic_DNA"/>
</dbReference>